<evidence type="ECO:0000313" key="7">
    <source>
        <dbReference type="Proteomes" id="UP000033202"/>
    </source>
</evidence>
<dbReference type="Proteomes" id="UP000033202">
    <property type="component" value="Unassembled WGS sequence"/>
</dbReference>
<name>A0A0E9MRB3_9SPHN</name>
<dbReference type="InterPro" id="IPR013766">
    <property type="entry name" value="Thioredoxin_domain"/>
</dbReference>
<evidence type="ECO:0000256" key="2">
    <source>
        <dbReference type="ARBA" id="ARBA00022982"/>
    </source>
</evidence>
<dbReference type="Pfam" id="PF14559">
    <property type="entry name" value="TPR_19"/>
    <property type="match status" value="1"/>
</dbReference>
<dbReference type="AlphaFoldDB" id="A0A0E9MRB3"/>
<gene>
    <name evidence="6" type="ORF">SCH01S_42_00560</name>
</gene>
<dbReference type="InterPro" id="IPR017937">
    <property type="entry name" value="Thioredoxin_CS"/>
</dbReference>
<accession>A0A0E9MRB3</accession>
<dbReference type="Gene3D" id="1.25.40.10">
    <property type="entry name" value="Tetratricopeptide repeat domain"/>
    <property type="match status" value="2"/>
</dbReference>
<dbReference type="GO" id="GO:0006950">
    <property type="term" value="P:response to stress"/>
    <property type="evidence" value="ECO:0007669"/>
    <property type="project" value="UniProtKB-ARBA"/>
</dbReference>
<dbReference type="CDD" id="cd02956">
    <property type="entry name" value="ybbN"/>
    <property type="match status" value="1"/>
</dbReference>
<dbReference type="PROSITE" id="PS00194">
    <property type="entry name" value="THIOREDOXIN_1"/>
    <property type="match status" value="1"/>
</dbReference>
<dbReference type="PANTHER" id="PTHR45663">
    <property type="entry name" value="GEO12009P1"/>
    <property type="match status" value="1"/>
</dbReference>
<evidence type="ECO:0000256" key="3">
    <source>
        <dbReference type="ARBA" id="ARBA00023157"/>
    </source>
</evidence>
<dbReference type="Pfam" id="PF14561">
    <property type="entry name" value="TPR_20"/>
    <property type="match status" value="1"/>
</dbReference>
<dbReference type="GO" id="GO:0005737">
    <property type="term" value="C:cytoplasm"/>
    <property type="evidence" value="ECO:0007669"/>
    <property type="project" value="TreeGrafter"/>
</dbReference>
<evidence type="ECO:0000256" key="4">
    <source>
        <dbReference type="ARBA" id="ARBA00023284"/>
    </source>
</evidence>
<dbReference type="PROSITE" id="PS51352">
    <property type="entry name" value="THIOREDOXIN_2"/>
    <property type="match status" value="1"/>
</dbReference>
<dbReference type="Pfam" id="PF00085">
    <property type="entry name" value="Thioredoxin"/>
    <property type="match status" value="1"/>
</dbReference>
<dbReference type="PANTHER" id="PTHR45663:SF11">
    <property type="entry name" value="GEO12009P1"/>
    <property type="match status" value="1"/>
</dbReference>
<dbReference type="Gene3D" id="3.40.30.10">
    <property type="entry name" value="Glutaredoxin"/>
    <property type="match status" value="1"/>
</dbReference>
<reference evidence="6 7" key="1">
    <citation type="submission" date="2015-04" db="EMBL/GenBank/DDBJ databases">
        <title>Whole genome shotgun sequence of Sphingomonas changbaiensis NBRC 104936.</title>
        <authorList>
            <person name="Katano-Makiyama Y."/>
            <person name="Hosoyama A."/>
            <person name="Hashimoto M."/>
            <person name="Noguchi M."/>
            <person name="Tsuchikane K."/>
            <person name="Ohji S."/>
            <person name="Yamazoe A."/>
            <person name="Ichikawa N."/>
            <person name="Kimura A."/>
            <person name="Fujita N."/>
        </authorList>
    </citation>
    <scope>NUCLEOTIDE SEQUENCE [LARGE SCALE GENOMIC DNA]</scope>
    <source>
        <strain evidence="6 7">NBRC 104936</strain>
    </source>
</reference>
<feature type="domain" description="Thioredoxin" evidence="5">
    <location>
        <begin position="2"/>
        <end position="116"/>
    </location>
</feature>
<dbReference type="STRING" id="1219043.SCH01S_42_00560"/>
<keyword evidence="2" id="KW-0249">Electron transport</keyword>
<dbReference type="EMBL" id="BBWU01000042">
    <property type="protein sequence ID" value="GAO40013.1"/>
    <property type="molecule type" value="Genomic_DNA"/>
</dbReference>
<evidence type="ECO:0000259" key="5">
    <source>
        <dbReference type="PROSITE" id="PS51352"/>
    </source>
</evidence>
<proteinExistence type="predicted"/>
<evidence type="ECO:0000256" key="1">
    <source>
        <dbReference type="ARBA" id="ARBA00022448"/>
    </source>
</evidence>
<evidence type="ECO:0000313" key="6">
    <source>
        <dbReference type="EMBL" id="GAO40013.1"/>
    </source>
</evidence>
<protein>
    <submittedName>
        <fullName evidence="6">Putative thioredoxin</fullName>
    </submittedName>
</protein>
<dbReference type="SUPFAM" id="SSF48452">
    <property type="entry name" value="TPR-like"/>
    <property type="match status" value="1"/>
</dbReference>
<keyword evidence="4" id="KW-0676">Redox-active center</keyword>
<sequence>MASLGLSAAEKEAIDAFKRDVVEPSMTQLVILDFWAEWCGPCKALTPVLEKVAADYADRGVVLKKINVDENQMIAAQFRVQSIPTVYALFQGQLVADLTPARTEKQLGQYLDQLLKQLPIQGEAQALEAELEPLIAMGEQVLAEGDSERAVGIFSQLREMAPEDPAVISGLARALVGTGQADEAAAVVEALPEAARKDAAVARAESAIALAREARPVDDLAPLQQRVTANPADLDARYELAGGLMAAGDRDGAADQLLAIIEADKGWNEGAARSRLLKLMEVVGLEDPWTAATRRRLSALLFT</sequence>
<dbReference type="SUPFAM" id="SSF52833">
    <property type="entry name" value="Thioredoxin-like"/>
    <property type="match status" value="1"/>
</dbReference>
<comment type="caution">
    <text evidence="6">The sequence shown here is derived from an EMBL/GenBank/DDBJ whole genome shotgun (WGS) entry which is preliminary data.</text>
</comment>
<dbReference type="InterPro" id="IPR036249">
    <property type="entry name" value="Thioredoxin-like_sf"/>
</dbReference>
<keyword evidence="7" id="KW-1185">Reference proteome</keyword>
<dbReference type="GO" id="GO:0015035">
    <property type="term" value="F:protein-disulfide reductase activity"/>
    <property type="evidence" value="ECO:0007669"/>
    <property type="project" value="TreeGrafter"/>
</dbReference>
<dbReference type="InterPro" id="IPR011990">
    <property type="entry name" value="TPR-like_helical_dom_sf"/>
</dbReference>
<organism evidence="6 7">
    <name type="scientific">Sphingomonas changbaiensis NBRC 104936</name>
    <dbReference type="NCBI Taxonomy" id="1219043"/>
    <lineage>
        <taxon>Bacteria</taxon>
        <taxon>Pseudomonadati</taxon>
        <taxon>Pseudomonadota</taxon>
        <taxon>Alphaproteobacteria</taxon>
        <taxon>Sphingomonadales</taxon>
        <taxon>Sphingomonadaceae</taxon>
        <taxon>Sphingomonas</taxon>
    </lineage>
</organism>
<keyword evidence="3" id="KW-1015">Disulfide bond</keyword>
<keyword evidence="1" id="KW-0813">Transport</keyword>